<protein>
    <recommendedName>
        <fullName evidence="4">CSLREA domain-containing protein</fullName>
    </recommendedName>
</protein>
<keyword evidence="3" id="KW-1185">Reference proteome</keyword>
<feature type="region of interest" description="Disordered" evidence="1">
    <location>
        <begin position="1"/>
        <end position="20"/>
    </location>
</feature>
<dbReference type="RefSeq" id="WP_263545323.1">
    <property type="nucleotide sequence ID" value="NZ_JAOVZO020000014.1"/>
</dbReference>
<gene>
    <name evidence="2" type="ORF">OD750_010180</name>
</gene>
<dbReference type="InterPro" id="IPR006626">
    <property type="entry name" value="PbH1"/>
</dbReference>
<sequence>MNTPTVRQERRRSRRSTLQTTGRIMNTMQSAHRRGKGLRASARRLSTLWLAGAMLGALSLQAHADIYNVNVSSDAPQDPAITNKCAAQGDTTHCSLRAAIMYGNTRAGSHTINFVGVTSITVVNGGLPQMRAPYTVNGNKVVINGNGRPCLDLTDSGTAALGHADGATGSKILNLVIGNCNGNGISANGHSYTFSGNYIGVNVTGAVAMPNTGDGISLSASHVYPDTSTAFLSNLYSQFPVQPVDASAVNAFQSQLATALASLDPVLVTGNVIAGNGGDGIEIFSQNLAAVFVSGNMIGTDLTGNIAIANGGHGVNLTGTTFGNMIGPGNVISGNNGNGINDVSGAVFLPNFIMGNRIGLSAANQAVHIGNALSGIYVDSKPDTSGASYNPSFTAAVIGPANIISDNKGANNNAFPDVGADYAGVMITGASNGVKVLYNTIGLAEFPTGTPINSAAFGNKGDGIIVTTTGNAITGNTVSANARHGITVRGSSTNSTTITKNLVGISANFANVTTLGNGVDGIHIETAASTTVGGPGASDRNVIVANKRNGIKLYNGGGDTSGWANLFQRNRAYGNAKALPGVDIDLEHTTNAADFDHSEFPANYANRDQNTPQICTGNDASGPCVGGAAPFNVGANTSARWTIATHGPASFRMEFYSINAATTTAATSMVFLGEQLITTDATGKPANSGACSAGRCTATIGPVSTGRRIVMTATDVTPLTNVPSGSGWQGQLKCFLGNNGIILSACNANNTSEYSNVVVITGGDVLFANGLDF</sequence>
<dbReference type="InterPro" id="IPR012334">
    <property type="entry name" value="Pectin_lyas_fold"/>
</dbReference>
<evidence type="ECO:0000256" key="1">
    <source>
        <dbReference type="SAM" id="MobiDB-lite"/>
    </source>
</evidence>
<evidence type="ECO:0000313" key="2">
    <source>
        <dbReference type="EMBL" id="MDC8012910.1"/>
    </source>
</evidence>
<organism evidence="2 3">
    <name type="scientific">Tahibacter soli</name>
    <dbReference type="NCBI Taxonomy" id="2983605"/>
    <lineage>
        <taxon>Bacteria</taxon>
        <taxon>Pseudomonadati</taxon>
        <taxon>Pseudomonadota</taxon>
        <taxon>Gammaproteobacteria</taxon>
        <taxon>Lysobacterales</taxon>
        <taxon>Rhodanobacteraceae</taxon>
        <taxon>Tahibacter</taxon>
    </lineage>
</organism>
<dbReference type="EMBL" id="JAOVZO020000014">
    <property type="protein sequence ID" value="MDC8012910.1"/>
    <property type="molecule type" value="Genomic_DNA"/>
</dbReference>
<comment type="caution">
    <text evidence="2">The sequence shown here is derived from an EMBL/GenBank/DDBJ whole genome shotgun (WGS) entry which is preliminary data.</text>
</comment>
<dbReference type="AlphaFoldDB" id="A0A9X3YKJ1"/>
<name>A0A9X3YKJ1_9GAMM</name>
<evidence type="ECO:0008006" key="4">
    <source>
        <dbReference type="Google" id="ProtNLM"/>
    </source>
</evidence>
<dbReference type="SMART" id="SM00710">
    <property type="entry name" value="PbH1"/>
    <property type="match status" value="6"/>
</dbReference>
<dbReference type="Proteomes" id="UP001139971">
    <property type="component" value="Unassembled WGS sequence"/>
</dbReference>
<evidence type="ECO:0000313" key="3">
    <source>
        <dbReference type="Proteomes" id="UP001139971"/>
    </source>
</evidence>
<reference evidence="2" key="1">
    <citation type="submission" date="2023-02" db="EMBL/GenBank/DDBJ databases">
        <title>Tahibacter soli sp. nov. isolated from soil.</title>
        <authorList>
            <person name="Baek J.H."/>
            <person name="Lee J.K."/>
            <person name="Choi D.G."/>
            <person name="Jeon C.O."/>
        </authorList>
    </citation>
    <scope>NUCLEOTIDE SEQUENCE</scope>
    <source>
        <strain evidence="2">BL</strain>
    </source>
</reference>
<dbReference type="Gene3D" id="2.160.20.10">
    <property type="entry name" value="Single-stranded right-handed beta-helix, Pectin lyase-like"/>
    <property type="match status" value="1"/>
</dbReference>
<accession>A0A9X3YKJ1</accession>
<proteinExistence type="predicted"/>